<proteinExistence type="inferred from homology"/>
<dbReference type="GO" id="GO:0016491">
    <property type="term" value="F:oxidoreductase activity"/>
    <property type="evidence" value="ECO:0007669"/>
    <property type="project" value="UniProtKB-KW"/>
</dbReference>
<accession>A0A8J1XHR8</accession>
<dbReference type="PIRSF" id="PIRSF000097">
    <property type="entry name" value="AKR"/>
    <property type="match status" value="1"/>
</dbReference>
<evidence type="ECO:0000313" key="3">
    <source>
        <dbReference type="EMBL" id="CAH1798883.1"/>
    </source>
</evidence>
<gene>
    <name evidence="3" type="ORF">OFUS_LOCUS22962</name>
</gene>
<dbReference type="EMBL" id="CAIIXF020000011">
    <property type="protein sequence ID" value="CAH1798883.1"/>
    <property type="molecule type" value="Genomic_DNA"/>
</dbReference>
<dbReference type="InterPro" id="IPR018170">
    <property type="entry name" value="Aldo/ket_reductase_CS"/>
</dbReference>
<keyword evidence="2" id="KW-0560">Oxidoreductase</keyword>
<evidence type="ECO:0000256" key="2">
    <source>
        <dbReference type="ARBA" id="ARBA00023002"/>
    </source>
</evidence>
<dbReference type="PRINTS" id="PR00069">
    <property type="entry name" value="ALDKETRDTASE"/>
</dbReference>
<dbReference type="InterPro" id="IPR023210">
    <property type="entry name" value="NADP_OxRdtase_dom"/>
</dbReference>
<reference evidence="3" key="1">
    <citation type="submission" date="2022-03" db="EMBL/GenBank/DDBJ databases">
        <authorList>
            <person name="Martin C."/>
        </authorList>
    </citation>
    <scope>NUCLEOTIDE SEQUENCE</scope>
</reference>
<dbReference type="PROSITE" id="PS00062">
    <property type="entry name" value="ALDOKETO_REDUCTASE_2"/>
    <property type="match status" value="1"/>
</dbReference>
<evidence type="ECO:0000256" key="1">
    <source>
        <dbReference type="ARBA" id="ARBA00007905"/>
    </source>
</evidence>
<dbReference type="PANTHER" id="PTHR43827">
    <property type="entry name" value="2,5-DIKETO-D-GLUCONIC ACID REDUCTASE"/>
    <property type="match status" value="1"/>
</dbReference>
<dbReference type="SUPFAM" id="SSF51430">
    <property type="entry name" value="NAD(P)-linked oxidoreductase"/>
    <property type="match status" value="1"/>
</dbReference>
<dbReference type="Proteomes" id="UP000749559">
    <property type="component" value="Unassembled WGS sequence"/>
</dbReference>
<dbReference type="Gene3D" id="3.20.20.100">
    <property type="entry name" value="NADP-dependent oxidoreductase domain"/>
    <property type="match status" value="1"/>
</dbReference>
<dbReference type="AlphaFoldDB" id="A0A8J1XHR8"/>
<comment type="caution">
    <text evidence="3">The sequence shown here is derived from an EMBL/GenBank/DDBJ whole genome shotgun (WGS) entry which is preliminary data.</text>
</comment>
<dbReference type="PANTHER" id="PTHR43827:SF10">
    <property type="entry name" value="ZGC:110366"/>
    <property type="match status" value="1"/>
</dbReference>
<keyword evidence="4" id="KW-1185">Reference proteome</keyword>
<dbReference type="InterPro" id="IPR036812">
    <property type="entry name" value="NAD(P)_OxRdtase_dom_sf"/>
</dbReference>
<name>A0A8J1XHR8_OWEFU</name>
<organism evidence="3 4">
    <name type="scientific">Owenia fusiformis</name>
    <name type="common">Polychaete worm</name>
    <dbReference type="NCBI Taxonomy" id="6347"/>
    <lineage>
        <taxon>Eukaryota</taxon>
        <taxon>Metazoa</taxon>
        <taxon>Spiralia</taxon>
        <taxon>Lophotrochozoa</taxon>
        <taxon>Annelida</taxon>
        <taxon>Polychaeta</taxon>
        <taxon>Sedentaria</taxon>
        <taxon>Canalipalpata</taxon>
        <taxon>Sabellida</taxon>
        <taxon>Oweniida</taxon>
        <taxon>Oweniidae</taxon>
        <taxon>Owenia</taxon>
    </lineage>
</organism>
<dbReference type="CDD" id="cd19135">
    <property type="entry name" value="AKR_CeZK1290-like"/>
    <property type="match status" value="1"/>
</dbReference>
<comment type="similarity">
    <text evidence="1">Belongs to the aldo/keto reductase family.</text>
</comment>
<evidence type="ECO:0000313" key="4">
    <source>
        <dbReference type="Proteomes" id="UP000749559"/>
    </source>
</evidence>
<sequence length="283" mass="32292">MATKMNIATKVILRNQLKMPIFGIGTSHNGGYSNEAIVYALRDCGYRMIDTAERYGSEGPIRLSIKESGIPREEIFITTKLRWENYGYEQALEAFEGSLDRLGTDYVDLYMLHWPGNGSDGDPRTVRADTWKALEHLYKKGKCKAIGVSNFLERHLSQLMEDCEIVPHVNQIEYNPCQNQTELLAFCRRNGIYIEGYCPLAKGEILADEHISLIAKAHNKTAAQVCIRWSLQNDVITIPKSIKVERVKENCGVFDFELTEKEMQTVNGLHRNLRVTWDPTDIM</sequence>
<dbReference type="InterPro" id="IPR020471">
    <property type="entry name" value="AKR"/>
</dbReference>
<dbReference type="OrthoDB" id="416253at2759"/>
<protein>
    <submittedName>
        <fullName evidence="3">Uncharacterized protein</fullName>
    </submittedName>
</protein>
<dbReference type="Pfam" id="PF00248">
    <property type="entry name" value="Aldo_ket_red"/>
    <property type="match status" value="1"/>
</dbReference>
<dbReference type="FunFam" id="3.20.20.100:FF:000015">
    <property type="entry name" value="Oxidoreductase, aldo/keto reductase family"/>
    <property type="match status" value="1"/>
</dbReference>